<keyword evidence="4" id="KW-1185">Reference proteome</keyword>
<dbReference type="Proteomes" id="UP000030748">
    <property type="component" value="Unassembled WGS sequence"/>
</dbReference>
<dbReference type="EMBL" id="KI632140">
    <property type="protein sequence ID" value="EYU24107.1"/>
    <property type="molecule type" value="Genomic_DNA"/>
</dbReference>
<dbReference type="PANTHER" id="PTHR31370:SF2">
    <property type="entry name" value="OS08G0105100 PROTEIN"/>
    <property type="match status" value="1"/>
</dbReference>
<organism evidence="3 4">
    <name type="scientific">Erythranthe guttata</name>
    <name type="common">Yellow monkey flower</name>
    <name type="synonym">Mimulus guttatus</name>
    <dbReference type="NCBI Taxonomy" id="4155"/>
    <lineage>
        <taxon>Eukaryota</taxon>
        <taxon>Viridiplantae</taxon>
        <taxon>Streptophyta</taxon>
        <taxon>Embryophyta</taxon>
        <taxon>Tracheophyta</taxon>
        <taxon>Spermatophyta</taxon>
        <taxon>Magnoliopsida</taxon>
        <taxon>eudicotyledons</taxon>
        <taxon>Gunneridae</taxon>
        <taxon>Pentapetalae</taxon>
        <taxon>asterids</taxon>
        <taxon>lamiids</taxon>
        <taxon>Lamiales</taxon>
        <taxon>Phrymaceae</taxon>
        <taxon>Erythranthe</taxon>
    </lineage>
</organism>
<dbReference type="KEGG" id="egt:105972829"/>
<dbReference type="PANTHER" id="PTHR31370">
    <property type="entry name" value="F-BOX PROTEIN FAMILY-LIKE"/>
    <property type="match status" value="1"/>
</dbReference>
<dbReference type="eggNOG" id="ENOG502QTKH">
    <property type="taxonomic scope" value="Eukaryota"/>
</dbReference>
<dbReference type="SUPFAM" id="SSF81383">
    <property type="entry name" value="F-box domain"/>
    <property type="match status" value="1"/>
</dbReference>
<sequence>MLPDICGSSLLLALPDDIFSVITSSLSLRDVCNLGLSCPGLDAVLSSDKVWLSQCDKLGLLPFSTLIEWRKGVLSYKALCRFLVNIQPLVGIWVYRNPELGNVVYVMPGFLSVIGCRIIPQEIGPLGLEDSPILWAPVFEIICKYDCSKAFFLHGREQGADYVYPGLLKSFDRDCNVLLLEVEHRLQRDEGKLADIKKFADEAEKEKSKSQRIVGQKWTENPFIRLESDDRSRLLDFVTSQVRDVVPEAANVLLFPRSRNDEVDSKQDFAALHGRRLLLLELYEHGNVNHDLKSDEESPSNPTELGSSDDVSESLDSTSGRQGQSSKGKKTLSAFLKNGLKKLLRQSSSTNSDREYQEAAITNNQITLDEFLESGNWVGLSVRAATMQLSRYQAWPIMQKSISALYKLPVQTPEAGDEYAGLWAGSSGWPPSTGMPNGYLCFIFISYEESEGQRQMFANKILQGKRVMYPNGSALFFVNTDQPSVDIFPWDTDEESNPISVKQSFKGEGISDGYGFRYPGSKPGSLFVLENGMLVFIWKESRDVLTLKRLDLADLLKRGERVPSLPPISNFAYLTLEYRNVYSGSSEIW</sequence>
<dbReference type="STRING" id="4155.A0A022Q615"/>
<dbReference type="InterPro" id="IPR001810">
    <property type="entry name" value="F-box_dom"/>
</dbReference>
<name>A0A022Q615_ERYGU</name>
<reference evidence="3 4" key="1">
    <citation type="journal article" date="2013" name="Proc. Natl. Acad. Sci. U.S.A.">
        <title>Fine-scale variation in meiotic recombination in Mimulus inferred from population shotgun sequencing.</title>
        <authorList>
            <person name="Hellsten U."/>
            <person name="Wright K.M."/>
            <person name="Jenkins J."/>
            <person name="Shu S."/>
            <person name="Yuan Y."/>
            <person name="Wessler S.R."/>
            <person name="Schmutz J."/>
            <person name="Willis J.H."/>
            <person name="Rokhsar D.S."/>
        </authorList>
    </citation>
    <scope>NUCLEOTIDE SEQUENCE [LARGE SCALE GENOMIC DNA]</scope>
    <source>
        <strain evidence="4">cv. DUN x IM62</strain>
    </source>
</reference>
<dbReference type="InterPro" id="IPR036047">
    <property type="entry name" value="F-box-like_dom_sf"/>
</dbReference>
<dbReference type="PhylomeDB" id="A0A022Q615"/>
<dbReference type="AlphaFoldDB" id="A0A022Q615"/>
<feature type="region of interest" description="Disordered" evidence="1">
    <location>
        <begin position="290"/>
        <end position="330"/>
    </location>
</feature>
<protein>
    <recommendedName>
        <fullName evidence="2">F-box domain-containing protein</fullName>
    </recommendedName>
</protein>
<gene>
    <name evidence="3" type="ORF">MIMGU_mgv1a024837mg</name>
</gene>
<dbReference type="OrthoDB" id="889680at2759"/>
<evidence type="ECO:0000259" key="2">
    <source>
        <dbReference type="PROSITE" id="PS50181"/>
    </source>
</evidence>
<accession>A0A022Q615</accession>
<dbReference type="PROSITE" id="PS50181">
    <property type="entry name" value="FBOX"/>
    <property type="match status" value="1"/>
</dbReference>
<dbReference type="OMA" id="CEMLIED"/>
<evidence type="ECO:0000256" key="1">
    <source>
        <dbReference type="SAM" id="MobiDB-lite"/>
    </source>
</evidence>
<dbReference type="InterPro" id="IPR040275">
    <property type="entry name" value="At5g39450-like"/>
</dbReference>
<proteinExistence type="predicted"/>
<feature type="domain" description="F-box" evidence="2">
    <location>
        <begin position="8"/>
        <end position="54"/>
    </location>
</feature>
<evidence type="ECO:0000313" key="4">
    <source>
        <dbReference type="Proteomes" id="UP000030748"/>
    </source>
</evidence>
<evidence type="ECO:0000313" key="3">
    <source>
        <dbReference type="EMBL" id="EYU24107.1"/>
    </source>
</evidence>
<feature type="compositionally biased region" description="Polar residues" evidence="1">
    <location>
        <begin position="314"/>
        <end position="326"/>
    </location>
</feature>